<dbReference type="PANTHER" id="PTHR30349:SF64">
    <property type="entry name" value="PROPHAGE INTEGRASE INTD-RELATED"/>
    <property type="match status" value="1"/>
</dbReference>
<sequence>MPDDLWYLKKKGDDKPLPSKRHGRGSRWRVRWTDPITGKDRSELFERRADAERHENSIKADISRGQYIDPRDGQITVAEYAEEWRKSLLQRKNTAANVERFLRLHIVPVLGHLPLAGVRASHIRSWVLDRSAVLAPNSLHRVYSGVLAALFKSALVDRRIGFSPCLGIRLPELVDPQYTIATAEQVHALSEALPKRFGAVPIFAAGCGWRAGEIMGLEPEGLNFLRREAYVRQQLLNVPKAPLRIARPKTRTSVRTNEMADLVRLTMARHLERFPPTTVEIEDETDDPRRPVQRKAKLIFTLENGKPISSAAWSLIWAPAVKAVGLPAGYGLRDLRHFYATVLIYGGASVKTVQKALGHTKPSTTLDVYTGYWPEAAAQNRVLVQDALTVASADGATLASGQDQQ</sequence>
<evidence type="ECO:0000313" key="8">
    <source>
        <dbReference type="Proteomes" id="UP000517916"/>
    </source>
</evidence>
<dbReference type="InterPro" id="IPR011010">
    <property type="entry name" value="DNA_brk_join_enz"/>
</dbReference>
<evidence type="ECO:0000256" key="3">
    <source>
        <dbReference type="ARBA" id="ARBA00023172"/>
    </source>
</evidence>
<dbReference type="Proteomes" id="UP000517916">
    <property type="component" value="Unassembled WGS sequence"/>
</dbReference>
<reference evidence="7 8" key="1">
    <citation type="submission" date="2020-08" db="EMBL/GenBank/DDBJ databases">
        <title>Genomic Encyclopedia of Archaeal and Bacterial Type Strains, Phase II (KMG-II): from individual species to whole genera.</title>
        <authorList>
            <person name="Goeker M."/>
        </authorList>
    </citation>
    <scope>NUCLEOTIDE SEQUENCE [LARGE SCALE GENOMIC DNA]</scope>
    <source>
        <strain evidence="7 8">DSM 43850</strain>
    </source>
</reference>
<evidence type="ECO:0000313" key="7">
    <source>
        <dbReference type="EMBL" id="MBA8924038.1"/>
    </source>
</evidence>
<dbReference type="Pfam" id="PF00589">
    <property type="entry name" value="Phage_integrase"/>
    <property type="match status" value="1"/>
</dbReference>
<dbReference type="SUPFAM" id="SSF56349">
    <property type="entry name" value="DNA breaking-rejoining enzymes"/>
    <property type="match status" value="1"/>
</dbReference>
<evidence type="ECO:0000259" key="6">
    <source>
        <dbReference type="PROSITE" id="PS51900"/>
    </source>
</evidence>
<comment type="caution">
    <text evidence="7">The sequence shown here is derived from an EMBL/GenBank/DDBJ whole genome shotgun (WGS) entry which is preliminary data.</text>
</comment>
<organism evidence="7 8">
    <name type="scientific">Kutzneria viridogrisea</name>
    <dbReference type="NCBI Taxonomy" id="47990"/>
    <lineage>
        <taxon>Bacteria</taxon>
        <taxon>Bacillati</taxon>
        <taxon>Actinomycetota</taxon>
        <taxon>Actinomycetes</taxon>
        <taxon>Pseudonocardiales</taxon>
        <taxon>Pseudonocardiaceae</taxon>
        <taxon>Kutzneria</taxon>
    </lineage>
</organism>
<comment type="similarity">
    <text evidence="1">Belongs to the 'phage' integrase family.</text>
</comment>
<protein>
    <submittedName>
        <fullName evidence="7">Integrase</fullName>
    </submittedName>
</protein>
<evidence type="ECO:0000256" key="4">
    <source>
        <dbReference type="PROSITE-ProRule" id="PRU01248"/>
    </source>
</evidence>
<name>A0ABR6BAY1_9PSEU</name>
<feature type="domain" description="Core-binding (CB)" evidence="6">
    <location>
        <begin position="75"/>
        <end position="154"/>
    </location>
</feature>
<dbReference type="Gene3D" id="1.10.443.10">
    <property type="entry name" value="Intergrase catalytic core"/>
    <property type="match status" value="1"/>
</dbReference>
<dbReference type="EMBL" id="JACJID010000001">
    <property type="protein sequence ID" value="MBA8924038.1"/>
    <property type="molecule type" value="Genomic_DNA"/>
</dbReference>
<dbReference type="PROSITE" id="PS51898">
    <property type="entry name" value="TYR_RECOMBINASE"/>
    <property type="match status" value="1"/>
</dbReference>
<dbReference type="InterPro" id="IPR010998">
    <property type="entry name" value="Integrase_recombinase_N"/>
</dbReference>
<keyword evidence="2 4" id="KW-0238">DNA-binding</keyword>
<dbReference type="InterPro" id="IPR013762">
    <property type="entry name" value="Integrase-like_cat_sf"/>
</dbReference>
<dbReference type="InterPro" id="IPR044068">
    <property type="entry name" value="CB"/>
</dbReference>
<dbReference type="Gene3D" id="1.10.150.130">
    <property type="match status" value="1"/>
</dbReference>
<dbReference type="PANTHER" id="PTHR30349">
    <property type="entry name" value="PHAGE INTEGRASE-RELATED"/>
    <property type="match status" value="1"/>
</dbReference>
<dbReference type="PROSITE" id="PS51900">
    <property type="entry name" value="CB"/>
    <property type="match status" value="1"/>
</dbReference>
<keyword evidence="3" id="KW-0233">DNA recombination</keyword>
<proteinExistence type="inferred from homology"/>
<gene>
    <name evidence="7" type="ORF">BC739_001235</name>
</gene>
<dbReference type="RefSeq" id="WP_182836548.1">
    <property type="nucleotide sequence ID" value="NZ_BAAABQ010000065.1"/>
</dbReference>
<evidence type="ECO:0000256" key="2">
    <source>
        <dbReference type="ARBA" id="ARBA00023125"/>
    </source>
</evidence>
<keyword evidence="8" id="KW-1185">Reference proteome</keyword>
<dbReference type="InterPro" id="IPR002104">
    <property type="entry name" value="Integrase_catalytic"/>
</dbReference>
<evidence type="ECO:0000256" key="1">
    <source>
        <dbReference type="ARBA" id="ARBA00008857"/>
    </source>
</evidence>
<feature type="domain" description="Tyr recombinase" evidence="5">
    <location>
        <begin position="176"/>
        <end position="385"/>
    </location>
</feature>
<evidence type="ECO:0000259" key="5">
    <source>
        <dbReference type="PROSITE" id="PS51898"/>
    </source>
</evidence>
<dbReference type="InterPro" id="IPR050090">
    <property type="entry name" value="Tyrosine_recombinase_XerCD"/>
</dbReference>
<accession>A0ABR6BAY1</accession>
<dbReference type="CDD" id="cd01189">
    <property type="entry name" value="INT_ICEBs1_C_like"/>
    <property type="match status" value="1"/>
</dbReference>